<evidence type="ECO:0000256" key="1">
    <source>
        <dbReference type="SAM" id="MobiDB-lite"/>
    </source>
</evidence>
<protein>
    <submittedName>
        <fullName evidence="2">Uncharacterized protein</fullName>
    </submittedName>
</protein>
<sequence>MPWVRRSLPVHAAAPLDQGARHPHRHPFPHAATLTQLPPGRNRDRGRTGDRASEIIVATAHAVIPGGHDRGRTGRGG</sequence>
<keyword evidence="3" id="KW-1185">Reference proteome</keyword>
<reference evidence="3" key="1">
    <citation type="journal article" date="2021" name="Int. J. Syst. Evol. Microbiol.">
        <title>Actinocatenispora comari sp. nov., an endophytic actinomycete isolated from aerial parts of Comarum salesowianum.</title>
        <authorList>
            <person name="Oyunbileg N."/>
            <person name="Iizaka Y."/>
            <person name="Hamada M."/>
            <person name="Davaapurev B.O."/>
            <person name="Fukumoto A."/>
            <person name="Tsetseg B."/>
            <person name="Kato F."/>
            <person name="Tamura T."/>
            <person name="Batkhuu J."/>
            <person name="Anzai Y."/>
        </authorList>
    </citation>
    <scope>NUCLEOTIDE SEQUENCE [LARGE SCALE GENOMIC DNA]</scope>
    <source>
        <strain evidence="3">NUM-2625</strain>
    </source>
</reference>
<name>A0A8J4ABM8_9ACTN</name>
<accession>A0A8J4ABM8</accession>
<dbReference type="AlphaFoldDB" id="A0A8J4ABM8"/>
<evidence type="ECO:0000313" key="2">
    <source>
        <dbReference type="EMBL" id="GIL27705.1"/>
    </source>
</evidence>
<dbReference type="Proteomes" id="UP000614996">
    <property type="component" value="Unassembled WGS sequence"/>
</dbReference>
<organism evidence="2 3">
    <name type="scientific">Actinocatenispora comari</name>
    <dbReference type="NCBI Taxonomy" id="2807577"/>
    <lineage>
        <taxon>Bacteria</taxon>
        <taxon>Bacillati</taxon>
        <taxon>Actinomycetota</taxon>
        <taxon>Actinomycetes</taxon>
        <taxon>Micromonosporales</taxon>
        <taxon>Micromonosporaceae</taxon>
        <taxon>Actinocatenispora</taxon>
    </lineage>
</organism>
<comment type="caution">
    <text evidence="2">The sequence shown here is derived from an EMBL/GenBank/DDBJ whole genome shotgun (WGS) entry which is preliminary data.</text>
</comment>
<gene>
    <name evidence="2" type="ORF">NUM_29590</name>
</gene>
<feature type="region of interest" description="Disordered" evidence="1">
    <location>
        <begin position="1"/>
        <end position="51"/>
    </location>
</feature>
<proteinExistence type="predicted"/>
<feature type="compositionally biased region" description="Basic and acidic residues" evidence="1">
    <location>
        <begin position="41"/>
        <end position="51"/>
    </location>
</feature>
<dbReference type="EMBL" id="BOPO01000051">
    <property type="protein sequence ID" value="GIL27705.1"/>
    <property type="molecule type" value="Genomic_DNA"/>
</dbReference>
<evidence type="ECO:0000313" key="3">
    <source>
        <dbReference type="Proteomes" id="UP000614996"/>
    </source>
</evidence>